<evidence type="ECO:0000313" key="8">
    <source>
        <dbReference type="Proteomes" id="UP000078200"/>
    </source>
</evidence>
<dbReference type="InterPro" id="IPR008949">
    <property type="entry name" value="Isoprenoid_synthase_dom_sf"/>
</dbReference>
<dbReference type="Gene3D" id="1.10.600.10">
    <property type="entry name" value="Farnesyl Diphosphate Synthase"/>
    <property type="match status" value="1"/>
</dbReference>
<evidence type="ECO:0000256" key="5">
    <source>
        <dbReference type="ARBA" id="ARBA00033740"/>
    </source>
</evidence>
<keyword evidence="4" id="KW-0460">Magnesium</keyword>
<dbReference type="GO" id="GO:0005737">
    <property type="term" value="C:cytoplasm"/>
    <property type="evidence" value="ECO:0007669"/>
    <property type="project" value="TreeGrafter"/>
</dbReference>
<dbReference type="InterPro" id="IPR033749">
    <property type="entry name" value="Polyprenyl_synt_CS"/>
</dbReference>
<dbReference type="GO" id="GO:0042811">
    <property type="term" value="P:pheromone biosynthetic process"/>
    <property type="evidence" value="ECO:0007669"/>
    <property type="project" value="UniProtKB-ARBA"/>
</dbReference>
<dbReference type="InterPro" id="IPR039702">
    <property type="entry name" value="FPS1-like"/>
</dbReference>
<evidence type="ECO:0000256" key="1">
    <source>
        <dbReference type="ARBA" id="ARBA00001946"/>
    </source>
</evidence>
<dbReference type="STRING" id="7395.A0A1A9VIV4"/>
<dbReference type="Pfam" id="PF00348">
    <property type="entry name" value="polyprenyl_synt"/>
    <property type="match status" value="1"/>
</dbReference>
<dbReference type="PANTHER" id="PTHR11525">
    <property type="entry name" value="FARNESYL-PYROPHOSPHATE SYNTHETASE"/>
    <property type="match status" value="1"/>
</dbReference>
<evidence type="ECO:0000313" key="7">
    <source>
        <dbReference type="EnsemblMetazoa" id="GAUT038859-PA"/>
    </source>
</evidence>
<keyword evidence="2" id="KW-0808">Transferase</keyword>
<sequence length="165" mass="19062">MHVAGLKDAEVLRQTKMIAMKIGHFFQVQDDFFGCFSKQKVNGKLGTDIQDNKCSWLAVVCVQRANDKQKVAMLECYGETEPDKVARVKVEVYKTLGLPNTYADYEQESYNMIKTIVLYWFGPNPFFNKTKNCNNNNFKIFSNTSHNFSIALDKSEKNNWSFQMI</sequence>
<dbReference type="GO" id="GO:0004161">
    <property type="term" value="F:dimethylallyltranstransferase activity"/>
    <property type="evidence" value="ECO:0007669"/>
    <property type="project" value="TreeGrafter"/>
</dbReference>
<organism evidence="7 8">
    <name type="scientific">Glossina austeni</name>
    <name type="common">Savannah tsetse fly</name>
    <dbReference type="NCBI Taxonomy" id="7395"/>
    <lineage>
        <taxon>Eukaryota</taxon>
        <taxon>Metazoa</taxon>
        <taxon>Ecdysozoa</taxon>
        <taxon>Arthropoda</taxon>
        <taxon>Hexapoda</taxon>
        <taxon>Insecta</taxon>
        <taxon>Pterygota</taxon>
        <taxon>Neoptera</taxon>
        <taxon>Endopterygota</taxon>
        <taxon>Diptera</taxon>
        <taxon>Brachycera</taxon>
        <taxon>Muscomorpha</taxon>
        <taxon>Hippoboscoidea</taxon>
        <taxon>Glossinidae</taxon>
        <taxon>Glossina</taxon>
    </lineage>
</organism>
<dbReference type="EnsemblMetazoa" id="GAUT038859-RA">
    <property type="protein sequence ID" value="GAUT038859-PA"/>
    <property type="gene ID" value="GAUT038859"/>
</dbReference>
<dbReference type="Proteomes" id="UP000078200">
    <property type="component" value="Unassembled WGS sequence"/>
</dbReference>
<comment type="pathway">
    <text evidence="5">Pheromone biosynthesis.</text>
</comment>
<dbReference type="PANTHER" id="PTHR11525:SF0">
    <property type="entry name" value="FARNESYL PYROPHOSPHATE SYNTHASE"/>
    <property type="match status" value="1"/>
</dbReference>
<name>A0A1A9VIV4_GLOAU</name>
<evidence type="ECO:0000256" key="4">
    <source>
        <dbReference type="ARBA" id="ARBA00022842"/>
    </source>
</evidence>
<keyword evidence="3" id="KW-0479">Metal-binding</keyword>
<dbReference type="PROSITE" id="PS00444">
    <property type="entry name" value="POLYPRENYL_SYNTHASE_2"/>
    <property type="match status" value="1"/>
</dbReference>
<evidence type="ECO:0000256" key="2">
    <source>
        <dbReference type="ARBA" id="ARBA00022679"/>
    </source>
</evidence>
<dbReference type="InterPro" id="IPR000092">
    <property type="entry name" value="Polyprenyl_synt"/>
</dbReference>
<keyword evidence="8" id="KW-1185">Reference proteome</keyword>
<dbReference type="GO" id="GO:0046872">
    <property type="term" value="F:metal ion binding"/>
    <property type="evidence" value="ECO:0007669"/>
    <property type="project" value="UniProtKB-KW"/>
</dbReference>
<dbReference type="GO" id="GO:0004337">
    <property type="term" value="F:(2E,6E)-farnesyl diphosphate synthase activity"/>
    <property type="evidence" value="ECO:0007669"/>
    <property type="project" value="TreeGrafter"/>
</dbReference>
<dbReference type="GO" id="GO:0045337">
    <property type="term" value="P:farnesyl diphosphate biosynthetic process"/>
    <property type="evidence" value="ECO:0007669"/>
    <property type="project" value="TreeGrafter"/>
</dbReference>
<evidence type="ECO:0000256" key="6">
    <source>
        <dbReference type="ARBA" id="ARBA00034546"/>
    </source>
</evidence>
<reference evidence="7" key="1">
    <citation type="submission" date="2020-05" db="UniProtKB">
        <authorList>
            <consortium name="EnsemblMetazoa"/>
        </authorList>
    </citation>
    <scope>IDENTIFICATION</scope>
    <source>
        <strain evidence="7">TTRI</strain>
    </source>
</reference>
<evidence type="ECO:0000256" key="3">
    <source>
        <dbReference type="ARBA" id="ARBA00022723"/>
    </source>
</evidence>
<protein>
    <recommendedName>
        <fullName evidence="6">Farnesyl pyrophosphate synthase</fullName>
    </recommendedName>
</protein>
<accession>A0A1A9VIV4</accession>
<comment type="cofactor">
    <cofactor evidence="1">
        <name>Mg(2+)</name>
        <dbReference type="ChEBI" id="CHEBI:18420"/>
    </cofactor>
</comment>
<dbReference type="VEuPathDB" id="VectorBase:GAUT038859"/>
<dbReference type="AlphaFoldDB" id="A0A1A9VIV4"/>
<dbReference type="SUPFAM" id="SSF48576">
    <property type="entry name" value="Terpenoid synthases"/>
    <property type="match status" value="1"/>
</dbReference>
<proteinExistence type="predicted"/>